<dbReference type="Proteomes" id="UP000594014">
    <property type="component" value="Chromosome"/>
</dbReference>
<reference evidence="1" key="1">
    <citation type="submission" date="2019-08" db="EMBL/GenBank/DDBJ databases">
        <title>Genome sequence of Clostridiales bacterium MT110.</title>
        <authorList>
            <person name="Cao J."/>
        </authorList>
    </citation>
    <scope>NUCLEOTIDE SEQUENCE</scope>
    <source>
        <strain evidence="1">MT110</strain>
    </source>
</reference>
<gene>
    <name evidence="1" type="ORF">FRZ06_19120</name>
</gene>
<accession>A0ACD1AG53</accession>
<evidence type="ECO:0000313" key="2">
    <source>
        <dbReference type="Proteomes" id="UP000594014"/>
    </source>
</evidence>
<evidence type="ECO:0000313" key="1">
    <source>
        <dbReference type="EMBL" id="QOX65313.1"/>
    </source>
</evidence>
<organism evidence="1 2">
    <name type="scientific">Anoxybacterium hadale</name>
    <dbReference type="NCBI Taxonomy" id="3408580"/>
    <lineage>
        <taxon>Bacteria</taxon>
        <taxon>Bacillati</taxon>
        <taxon>Bacillota</taxon>
        <taxon>Clostridia</taxon>
        <taxon>Peptostreptococcales</taxon>
        <taxon>Anaerovoracaceae</taxon>
        <taxon>Anoxybacterium</taxon>
    </lineage>
</organism>
<proteinExistence type="predicted"/>
<protein>
    <submittedName>
        <fullName evidence="1">Uncharacterized protein</fullName>
    </submittedName>
</protein>
<name>A0ACD1AG53_9FIRM</name>
<dbReference type="EMBL" id="CP042469">
    <property type="protein sequence ID" value="QOX65313.1"/>
    <property type="molecule type" value="Genomic_DNA"/>
</dbReference>
<keyword evidence="2" id="KW-1185">Reference proteome</keyword>
<sequence length="263" mass="29032">MSATPQDIMTANLFFNAAFPVMQVLLDDDPKFQTKFKDVTGTVQFGAKNGADLLACHLIFDHGKLTVVQGPAKTPDLAFTFPTVAKMNALLRGGLSVPSIKGLKNVGLLSKVLSLLMGLMIMSPKKKPKDLAGQSLKVKMSLYMITRALSQYNKLGDPSMQEFCQRQPDRIYQFTVENGEDKAYIACYLRIKAGKSKSGHGIYTRRSPFVHFRFCSVVGAMAVLLKEVEFVEGVEKGYVETIGSPEYACYLNDYMAVLQGMLT</sequence>